<dbReference type="PANTHER" id="PTHR35519">
    <property type="entry name" value="MEMBRANE PROTEINS"/>
    <property type="match status" value="1"/>
</dbReference>
<gene>
    <name evidence="3" type="ORF">O0I10_003139</name>
</gene>
<feature type="transmembrane region" description="Helical" evidence="2">
    <location>
        <begin position="137"/>
        <end position="157"/>
    </location>
</feature>
<dbReference type="EMBL" id="JARTCD010000010">
    <property type="protein sequence ID" value="KAJ8660917.1"/>
    <property type="molecule type" value="Genomic_DNA"/>
</dbReference>
<evidence type="ECO:0008006" key="5">
    <source>
        <dbReference type="Google" id="ProtNLM"/>
    </source>
</evidence>
<name>A0AAD7VAH6_9FUNG</name>
<comment type="caution">
    <text evidence="3">The sequence shown here is derived from an EMBL/GenBank/DDBJ whole genome shotgun (WGS) entry which is preliminary data.</text>
</comment>
<dbReference type="AlphaFoldDB" id="A0AAD7VAH6"/>
<dbReference type="GeneID" id="83210552"/>
<keyword evidence="4" id="KW-1185">Reference proteome</keyword>
<keyword evidence="2" id="KW-0812">Transmembrane</keyword>
<sequence length="227" mass="25310">MNKDALIKYGVQQVLAPYRPKAPGSELQKQTVIEMEASQQKKRYFWQRKPDPLDYLTPHERAVLKKVKKQARWLDKGIGCCCCQVGVDPIIGEGIQVLTLVTVIGDFAGMLLALYLVQIAMQVDLPQPVVSQMMTNVVLDFLVGLVPIVGDLMDIAFKCNTRNAVLLENHLYKRIQQRQQEQRRQQHDPNEPSSSATTTSPPTEPLLQASTSNTTPAKPSTSVSGKK</sequence>
<reference evidence="3 4" key="1">
    <citation type="submission" date="2023-03" db="EMBL/GenBank/DDBJ databases">
        <title>Genome sequence of Lichtheimia ornata CBS 291.66.</title>
        <authorList>
            <person name="Mohabir J.T."/>
            <person name="Shea T.P."/>
            <person name="Kurbessoian T."/>
            <person name="Berby B."/>
            <person name="Fontaine J."/>
            <person name="Livny J."/>
            <person name="Gnirke A."/>
            <person name="Stajich J.E."/>
            <person name="Cuomo C.A."/>
        </authorList>
    </citation>
    <scope>NUCLEOTIDE SEQUENCE [LARGE SCALE GENOMIC DNA]</scope>
    <source>
        <strain evidence="3">CBS 291.66</strain>
    </source>
</reference>
<feature type="transmembrane region" description="Helical" evidence="2">
    <location>
        <begin position="97"/>
        <end position="117"/>
    </location>
</feature>
<feature type="compositionally biased region" description="Polar residues" evidence="1">
    <location>
        <begin position="208"/>
        <end position="227"/>
    </location>
</feature>
<dbReference type="InterPro" id="IPR025187">
    <property type="entry name" value="DUF4112"/>
</dbReference>
<dbReference type="RefSeq" id="XP_058345830.1">
    <property type="nucleotide sequence ID" value="XM_058483211.1"/>
</dbReference>
<keyword evidence="2" id="KW-0472">Membrane</keyword>
<dbReference type="Proteomes" id="UP001234581">
    <property type="component" value="Unassembled WGS sequence"/>
</dbReference>
<protein>
    <recommendedName>
        <fullName evidence="5">Ph domain-containing protein</fullName>
    </recommendedName>
</protein>
<feature type="compositionally biased region" description="Basic and acidic residues" evidence="1">
    <location>
        <begin position="180"/>
        <end position="190"/>
    </location>
</feature>
<evidence type="ECO:0000256" key="1">
    <source>
        <dbReference type="SAM" id="MobiDB-lite"/>
    </source>
</evidence>
<organism evidence="3 4">
    <name type="scientific">Lichtheimia ornata</name>
    <dbReference type="NCBI Taxonomy" id="688661"/>
    <lineage>
        <taxon>Eukaryota</taxon>
        <taxon>Fungi</taxon>
        <taxon>Fungi incertae sedis</taxon>
        <taxon>Mucoromycota</taxon>
        <taxon>Mucoromycotina</taxon>
        <taxon>Mucoromycetes</taxon>
        <taxon>Mucorales</taxon>
        <taxon>Lichtheimiaceae</taxon>
        <taxon>Lichtheimia</taxon>
    </lineage>
</organism>
<feature type="region of interest" description="Disordered" evidence="1">
    <location>
        <begin position="177"/>
        <end position="227"/>
    </location>
</feature>
<feature type="compositionally biased region" description="Low complexity" evidence="1">
    <location>
        <begin position="191"/>
        <end position="201"/>
    </location>
</feature>
<accession>A0AAD7VAH6</accession>
<dbReference type="Pfam" id="PF13430">
    <property type="entry name" value="DUF4112"/>
    <property type="match status" value="1"/>
</dbReference>
<dbReference type="PANTHER" id="PTHR35519:SF1">
    <property type="entry name" value="YALI0C06193P"/>
    <property type="match status" value="1"/>
</dbReference>
<evidence type="ECO:0000313" key="3">
    <source>
        <dbReference type="EMBL" id="KAJ8660917.1"/>
    </source>
</evidence>
<evidence type="ECO:0000313" key="4">
    <source>
        <dbReference type="Proteomes" id="UP001234581"/>
    </source>
</evidence>
<proteinExistence type="predicted"/>
<keyword evidence="2" id="KW-1133">Transmembrane helix</keyword>
<evidence type="ECO:0000256" key="2">
    <source>
        <dbReference type="SAM" id="Phobius"/>
    </source>
</evidence>